<reference evidence="2 3" key="1">
    <citation type="submission" date="2020-12" db="EMBL/GenBank/DDBJ databases">
        <title>FDA dAtabase for Regulatory Grade micrObial Sequences (FDA-ARGOS): Supporting development and validation of Infectious Disease Dx tests.</title>
        <authorList>
            <person name="Nelson B."/>
            <person name="Plummer A."/>
            <person name="Tallon L."/>
            <person name="Sadzewicz L."/>
            <person name="Zhao X."/>
            <person name="Boylan J."/>
            <person name="Ott S."/>
            <person name="Bowen H."/>
            <person name="Vavikolanu K."/>
            <person name="Mehta A."/>
            <person name="Aluvathingal J."/>
            <person name="Nadendla S."/>
            <person name="Myers T."/>
            <person name="Yan Y."/>
            <person name="Sichtig H."/>
        </authorList>
    </citation>
    <scope>NUCLEOTIDE SEQUENCE [LARGE SCALE GENOMIC DNA]</scope>
    <source>
        <strain evidence="2 3">FDAARGOS_899</strain>
    </source>
</reference>
<proteinExistence type="predicted"/>
<evidence type="ECO:0000313" key="2">
    <source>
        <dbReference type="EMBL" id="QPS45109.1"/>
    </source>
</evidence>
<sequence length="79" mass="8968">MKLRKITNNARELLLPGGVRVLFSYEDAVAAYHPDMGWIKSSSEMTKATAFVVKEWLYEQDAENVRPVDQAVLDTLLVK</sequence>
<dbReference type="Proteomes" id="UP000594943">
    <property type="component" value="Chromosome 1"/>
</dbReference>
<dbReference type="AlphaFoldDB" id="A0A7T2U3W0"/>
<evidence type="ECO:0000259" key="1">
    <source>
        <dbReference type="Pfam" id="PF26096"/>
    </source>
</evidence>
<name>A0A7T2U3W0_9BURK</name>
<dbReference type="InterPro" id="IPR058346">
    <property type="entry name" value="DUF8033"/>
</dbReference>
<dbReference type="KEGG" id="bhg:I6G56_08660"/>
<organism evidence="2 3">
    <name type="scientific">Burkholderia humptydooensis</name>
    <dbReference type="NCBI Taxonomy" id="430531"/>
    <lineage>
        <taxon>Bacteria</taxon>
        <taxon>Pseudomonadati</taxon>
        <taxon>Pseudomonadota</taxon>
        <taxon>Betaproteobacteria</taxon>
        <taxon>Burkholderiales</taxon>
        <taxon>Burkholderiaceae</taxon>
        <taxon>Burkholderia</taxon>
        <taxon>pseudomallei group</taxon>
    </lineage>
</organism>
<protein>
    <recommendedName>
        <fullName evidence="1">DUF8033 domain-containing protein</fullName>
    </recommendedName>
</protein>
<feature type="domain" description="DUF8033" evidence="1">
    <location>
        <begin position="1"/>
        <end position="65"/>
    </location>
</feature>
<accession>A0A7T2U3W0</accession>
<dbReference type="Pfam" id="PF26096">
    <property type="entry name" value="DUF8033"/>
    <property type="match status" value="1"/>
</dbReference>
<gene>
    <name evidence="2" type="ORF">I6G56_08660</name>
</gene>
<dbReference type="RefSeq" id="WP_144411944.1">
    <property type="nucleotide sequence ID" value="NZ_CP013380.1"/>
</dbReference>
<dbReference type="EMBL" id="CP065686">
    <property type="protein sequence ID" value="QPS45109.1"/>
    <property type="molecule type" value="Genomic_DNA"/>
</dbReference>
<evidence type="ECO:0000313" key="3">
    <source>
        <dbReference type="Proteomes" id="UP000594943"/>
    </source>
</evidence>